<accession>A0ABV5KR29</accession>
<dbReference type="Pfam" id="PF04230">
    <property type="entry name" value="PS_pyruv_trans"/>
    <property type="match status" value="1"/>
</dbReference>
<keyword evidence="3" id="KW-1185">Reference proteome</keyword>
<proteinExistence type="predicted"/>
<evidence type="ECO:0000313" key="2">
    <source>
        <dbReference type="EMBL" id="MFB9327345.1"/>
    </source>
</evidence>
<evidence type="ECO:0000313" key="3">
    <source>
        <dbReference type="Proteomes" id="UP001589747"/>
    </source>
</evidence>
<dbReference type="RefSeq" id="WP_377495539.1">
    <property type="nucleotide sequence ID" value="NZ_JBHMDO010000024.1"/>
</dbReference>
<dbReference type="InterPro" id="IPR007345">
    <property type="entry name" value="Polysacch_pyruvyl_Trfase"/>
</dbReference>
<gene>
    <name evidence="2" type="ORF">ACFFSY_15565</name>
</gene>
<evidence type="ECO:0000259" key="1">
    <source>
        <dbReference type="Pfam" id="PF04230"/>
    </source>
</evidence>
<keyword evidence="2" id="KW-0808">Transferase</keyword>
<dbReference type="EMBL" id="JBHMDO010000024">
    <property type="protein sequence ID" value="MFB9327345.1"/>
    <property type="molecule type" value="Genomic_DNA"/>
</dbReference>
<reference evidence="2 3" key="1">
    <citation type="submission" date="2024-09" db="EMBL/GenBank/DDBJ databases">
        <authorList>
            <person name="Sun Q."/>
            <person name="Mori K."/>
        </authorList>
    </citation>
    <scope>NUCLEOTIDE SEQUENCE [LARGE SCALE GENOMIC DNA]</scope>
    <source>
        <strain evidence="2 3">TISTR 2452</strain>
    </source>
</reference>
<protein>
    <submittedName>
        <fullName evidence="2">Polysaccharide pyruvyl transferase family protein</fullName>
    </submittedName>
</protein>
<organism evidence="2 3">
    <name type="scientific">Paenibacillus aurantiacus</name>
    <dbReference type="NCBI Taxonomy" id="1936118"/>
    <lineage>
        <taxon>Bacteria</taxon>
        <taxon>Bacillati</taxon>
        <taxon>Bacillota</taxon>
        <taxon>Bacilli</taxon>
        <taxon>Bacillales</taxon>
        <taxon>Paenibacillaceae</taxon>
        <taxon>Paenibacillus</taxon>
    </lineage>
</organism>
<feature type="domain" description="Polysaccharide pyruvyl transferase" evidence="1">
    <location>
        <begin position="14"/>
        <end position="291"/>
    </location>
</feature>
<dbReference type="Proteomes" id="UP001589747">
    <property type="component" value="Unassembled WGS sequence"/>
</dbReference>
<sequence>MRSVLYLGWIGFNNLGDEWMWEMFRDMAAAELEPAAYRIVPSLPSVDWKNVASYDSVVLGGGSLIIPGYVELMHKAMELGKKTMIWGSGHDRLNALLPGDGGTVMSDAAIESEDYRRKLDEVIAYSGYAGVRGPWTLQYLKELGVRTEGVDISGDSAMLMIAPEPMPQEEPDAKTGHASVRRIGINWGTSYNRIFGGSETYVEDALAQAAKALIAQGYSIYLYSVWGPDRDALQRLHSKIGNPDKTVLDTNVYEAAQYVRLLQTFEATLNFKLHANLLSAVAGVPFGCIGYRFKSFDLLYGLGLPERIVSTDDPQLAARLEQLAIVPPQERVRLAGVLAAKQQETRDSLARPFRERLI</sequence>
<dbReference type="PANTHER" id="PTHR36836:SF1">
    <property type="entry name" value="COLANIC ACID BIOSYNTHESIS PROTEIN WCAK"/>
    <property type="match status" value="1"/>
</dbReference>
<dbReference type="PANTHER" id="PTHR36836">
    <property type="entry name" value="COLANIC ACID BIOSYNTHESIS PROTEIN WCAK"/>
    <property type="match status" value="1"/>
</dbReference>
<comment type="caution">
    <text evidence="2">The sequence shown here is derived from an EMBL/GenBank/DDBJ whole genome shotgun (WGS) entry which is preliminary data.</text>
</comment>
<dbReference type="GO" id="GO:0016740">
    <property type="term" value="F:transferase activity"/>
    <property type="evidence" value="ECO:0007669"/>
    <property type="project" value="UniProtKB-KW"/>
</dbReference>
<name>A0ABV5KR29_9BACL</name>